<comment type="caution">
    <text evidence="2">The sequence shown here is derived from an EMBL/GenBank/DDBJ whole genome shotgun (WGS) entry which is preliminary data.</text>
</comment>
<dbReference type="PANTHER" id="PTHR22572">
    <property type="entry name" value="SUGAR-1-PHOSPHATE GUANYL TRANSFERASE"/>
    <property type="match status" value="1"/>
</dbReference>
<sequence length="233" mass="26652">MHNKIDVVIMAGGKGERLMPLTQNTPKPLLKIGNKPVIEHITDHLASYGISKIHITVNYLSDQIVAYFKNHNKHQIEINYIKESKSLGTIGALKLNHFNKDYILVMNADLLTNINFECVFNTFKTQDSDALIATVPYDVDMPHDVVEIENGLVTELKLNHASCYNLNAGIYMFKKACLEYIPKNSFFDATDFINILLEKNKKITNYSISEYWLDIGKPEDFNKAQNDIKHIKF</sequence>
<evidence type="ECO:0000313" key="3">
    <source>
        <dbReference type="Proteomes" id="UP000611215"/>
    </source>
</evidence>
<dbReference type="Proteomes" id="UP000611215">
    <property type="component" value="Unassembled WGS sequence"/>
</dbReference>
<feature type="domain" description="Nucleotidyl transferase" evidence="1">
    <location>
        <begin position="8"/>
        <end position="229"/>
    </location>
</feature>
<reference evidence="2 3" key="1">
    <citation type="submission" date="2020-11" db="EMBL/GenBank/DDBJ databases">
        <title>Winogradskyella marina sp. nov., isolated from marine sediment.</title>
        <authorList>
            <person name="Bo J."/>
            <person name="Wang S."/>
            <person name="Song X."/>
            <person name="Du Z."/>
        </authorList>
    </citation>
    <scope>NUCLEOTIDE SEQUENCE [LARGE SCALE GENOMIC DNA]</scope>
    <source>
        <strain evidence="2 3">F6397</strain>
    </source>
</reference>
<evidence type="ECO:0000259" key="1">
    <source>
        <dbReference type="Pfam" id="PF00483"/>
    </source>
</evidence>
<name>A0ABS0EJ20_9FLAO</name>
<evidence type="ECO:0000313" key="2">
    <source>
        <dbReference type="EMBL" id="MBF8149475.1"/>
    </source>
</evidence>
<dbReference type="InterPro" id="IPR050486">
    <property type="entry name" value="Mannose-1P_guanyltransferase"/>
</dbReference>
<dbReference type="EMBL" id="JADOET010000003">
    <property type="protein sequence ID" value="MBF8149475.1"/>
    <property type="molecule type" value="Genomic_DNA"/>
</dbReference>
<accession>A0ABS0EJ20</accession>
<dbReference type="RefSeq" id="WP_195870745.1">
    <property type="nucleotide sequence ID" value="NZ_JADOET010000003.1"/>
</dbReference>
<dbReference type="InterPro" id="IPR005835">
    <property type="entry name" value="NTP_transferase_dom"/>
</dbReference>
<dbReference type="InterPro" id="IPR029044">
    <property type="entry name" value="Nucleotide-diphossugar_trans"/>
</dbReference>
<gene>
    <name evidence="2" type="ORF">ITJ86_06175</name>
</gene>
<protein>
    <submittedName>
        <fullName evidence="2">NTP transferase domain-containing protein</fullName>
    </submittedName>
</protein>
<organism evidence="2 3">
    <name type="scientific">Winogradskyella marina</name>
    <dbReference type="NCBI Taxonomy" id="2785530"/>
    <lineage>
        <taxon>Bacteria</taxon>
        <taxon>Pseudomonadati</taxon>
        <taxon>Bacteroidota</taxon>
        <taxon>Flavobacteriia</taxon>
        <taxon>Flavobacteriales</taxon>
        <taxon>Flavobacteriaceae</taxon>
        <taxon>Winogradskyella</taxon>
    </lineage>
</organism>
<dbReference type="Pfam" id="PF00483">
    <property type="entry name" value="NTP_transferase"/>
    <property type="match status" value="1"/>
</dbReference>
<dbReference type="SUPFAM" id="SSF53448">
    <property type="entry name" value="Nucleotide-diphospho-sugar transferases"/>
    <property type="match status" value="1"/>
</dbReference>
<dbReference type="Gene3D" id="3.90.550.10">
    <property type="entry name" value="Spore Coat Polysaccharide Biosynthesis Protein SpsA, Chain A"/>
    <property type="match status" value="1"/>
</dbReference>
<keyword evidence="3" id="KW-1185">Reference proteome</keyword>
<proteinExistence type="predicted"/>
<keyword evidence="2" id="KW-0808">Transferase</keyword>
<dbReference type="GO" id="GO:0016740">
    <property type="term" value="F:transferase activity"/>
    <property type="evidence" value="ECO:0007669"/>
    <property type="project" value="UniProtKB-KW"/>
</dbReference>